<evidence type="ECO:0000313" key="2">
    <source>
        <dbReference type="EMBL" id="CAL8085373.1"/>
    </source>
</evidence>
<keyword evidence="1" id="KW-1133">Transmembrane helix</keyword>
<organism evidence="2 3">
    <name type="scientific">Orchesella dallaii</name>
    <dbReference type="NCBI Taxonomy" id="48710"/>
    <lineage>
        <taxon>Eukaryota</taxon>
        <taxon>Metazoa</taxon>
        <taxon>Ecdysozoa</taxon>
        <taxon>Arthropoda</taxon>
        <taxon>Hexapoda</taxon>
        <taxon>Collembola</taxon>
        <taxon>Entomobryomorpha</taxon>
        <taxon>Entomobryoidea</taxon>
        <taxon>Orchesellidae</taxon>
        <taxon>Orchesellinae</taxon>
        <taxon>Orchesella</taxon>
    </lineage>
</organism>
<dbReference type="EMBL" id="CAXLJM020000019">
    <property type="protein sequence ID" value="CAL8085373.1"/>
    <property type="molecule type" value="Genomic_DNA"/>
</dbReference>
<evidence type="ECO:0000313" key="3">
    <source>
        <dbReference type="Proteomes" id="UP001642540"/>
    </source>
</evidence>
<proteinExistence type="predicted"/>
<keyword evidence="3" id="KW-1185">Reference proteome</keyword>
<gene>
    <name evidence="2" type="ORF">ODALV1_LOCUS6092</name>
</gene>
<evidence type="ECO:0000256" key="1">
    <source>
        <dbReference type="SAM" id="Phobius"/>
    </source>
</evidence>
<feature type="transmembrane region" description="Helical" evidence="1">
    <location>
        <begin position="12"/>
        <end position="38"/>
    </location>
</feature>
<sequence>METKCSKMQQFFYILLYICATSFSILFVLPLFGIMYLVRVLVSMTISYCYKDIKLMSPLDATSCVDVDGHSFNFIICCLISTPNALPMLEKLRVRIGAHVNSDGPYKKLRYRLCTRLGYPCWEDTGVNGQIDIRNHVKLCPGVDDVRKTFSEKEMMNLFKDNVKSQHNHVPEQPDWGIFLIPKVRIQSEKFNSQTPAHAAILINFNHGYMDGNSAGQFLKTCFLDYEEEITVEVMRKLQDTEESLRQRLIRYFRVIFYAPFSFAQVFIRNKHSIFHVTSPGSGTTFVGCSLSKIHGSSMNKVRTAFNCGTRSAISFAFLKTMVRVAERKGFSPPEFVNFACTHARLIPSSHLEPHNGFVLLIQTIPTSGSEQLAEIEKRLQINEDNDYELDACLMAFYFMGLMPSRMTSLMKKQLTVFPCGLTLVPASERIYRIESSYVNYVFGCPPIVPGTNYTCAFTYYAGKFNITFHLTKTPLVETQFEFQDFITEFEQCFNDLVMEADEFHSLIL</sequence>
<keyword evidence="1" id="KW-0812">Transmembrane</keyword>
<evidence type="ECO:0008006" key="4">
    <source>
        <dbReference type="Google" id="ProtNLM"/>
    </source>
</evidence>
<name>A0ABP1Q185_9HEXA</name>
<comment type="caution">
    <text evidence="2">The sequence shown here is derived from an EMBL/GenBank/DDBJ whole genome shotgun (WGS) entry which is preliminary data.</text>
</comment>
<accession>A0ABP1Q185</accession>
<reference evidence="2 3" key="1">
    <citation type="submission" date="2024-08" db="EMBL/GenBank/DDBJ databases">
        <authorList>
            <person name="Cucini C."/>
            <person name="Frati F."/>
        </authorList>
    </citation>
    <scope>NUCLEOTIDE SEQUENCE [LARGE SCALE GENOMIC DNA]</scope>
</reference>
<dbReference type="Proteomes" id="UP001642540">
    <property type="component" value="Unassembled WGS sequence"/>
</dbReference>
<protein>
    <recommendedName>
        <fullName evidence="4">O-acyltransferase WSD1 C-terminal domain-containing protein</fullName>
    </recommendedName>
</protein>
<keyword evidence="1" id="KW-0472">Membrane</keyword>